<comment type="caution">
    <text evidence="6">The sequence shown here is derived from an EMBL/GenBank/DDBJ whole genome shotgun (WGS) entry which is preliminary data.</text>
</comment>
<keyword evidence="4" id="KW-0496">Mitochondrion</keyword>
<proteinExistence type="inferred from homology"/>
<feature type="domain" description="Prokaryotic-type class I peptide chain release factors" evidence="5">
    <location>
        <begin position="63"/>
        <end position="156"/>
    </location>
</feature>
<dbReference type="FunFam" id="3.30.160.20:FF:000065">
    <property type="entry name" value="Peptidyl-tRNA hydrolase domain protein"/>
    <property type="match status" value="1"/>
</dbReference>
<name>A0AA40FSM8_9HYME</name>
<gene>
    <name evidence="6" type="ORF">K0M31_006011</name>
</gene>
<comment type="similarity">
    <text evidence="2">Belongs to the prokaryotic/mitochondrial release factor family.</text>
</comment>
<comment type="subcellular location">
    <subcellularLocation>
        <location evidence="1">Mitochondrion</location>
    </subcellularLocation>
</comment>
<dbReference type="AlphaFoldDB" id="A0AA40FSM8"/>
<protein>
    <recommendedName>
        <fullName evidence="5">Prokaryotic-type class I peptide chain release factors domain-containing protein</fullName>
    </recommendedName>
</protein>
<dbReference type="PANTHER" id="PTHR46203">
    <property type="entry name" value="PROBABLE PEPTIDE CHAIN RELEASE FACTOR C12ORF65"/>
    <property type="match status" value="1"/>
</dbReference>
<organism evidence="6 7">
    <name type="scientific">Melipona bicolor</name>
    <dbReference type="NCBI Taxonomy" id="60889"/>
    <lineage>
        <taxon>Eukaryota</taxon>
        <taxon>Metazoa</taxon>
        <taxon>Ecdysozoa</taxon>
        <taxon>Arthropoda</taxon>
        <taxon>Hexapoda</taxon>
        <taxon>Insecta</taxon>
        <taxon>Pterygota</taxon>
        <taxon>Neoptera</taxon>
        <taxon>Endopterygota</taxon>
        <taxon>Hymenoptera</taxon>
        <taxon>Apocrita</taxon>
        <taxon>Aculeata</taxon>
        <taxon>Apoidea</taxon>
        <taxon>Anthophila</taxon>
        <taxon>Apidae</taxon>
        <taxon>Melipona</taxon>
    </lineage>
</organism>
<dbReference type="GO" id="GO:0005739">
    <property type="term" value="C:mitochondrion"/>
    <property type="evidence" value="ECO:0007669"/>
    <property type="project" value="UniProtKB-SubCell"/>
</dbReference>
<evidence type="ECO:0000256" key="3">
    <source>
        <dbReference type="ARBA" id="ARBA00022946"/>
    </source>
</evidence>
<dbReference type="Pfam" id="PF00472">
    <property type="entry name" value="RF-1"/>
    <property type="match status" value="1"/>
</dbReference>
<accession>A0AA40FSM8</accession>
<dbReference type="InterPro" id="IPR052405">
    <property type="entry name" value="Mito_Transl_Release_Factor"/>
</dbReference>
<evidence type="ECO:0000259" key="5">
    <source>
        <dbReference type="Pfam" id="PF00472"/>
    </source>
</evidence>
<evidence type="ECO:0000256" key="1">
    <source>
        <dbReference type="ARBA" id="ARBA00004173"/>
    </source>
</evidence>
<evidence type="ECO:0000256" key="2">
    <source>
        <dbReference type="ARBA" id="ARBA00010835"/>
    </source>
</evidence>
<dbReference type="GO" id="GO:0003747">
    <property type="term" value="F:translation release factor activity"/>
    <property type="evidence" value="ECO:0007669"/>
    <property type="project" value="InterPro"/>
</dbReference>
<dbReference type="PANTHER" id="PTHR46203:SF1">
    <property type="entry name" value="MITOCHONDRIAL TRANSLATION RELEASE FACTOR IN RESCUE"/>
    <property type="match status" value="1"/>
</dbReference>
<keyword evidence="7" id="KW-1185">Reference proteome</keyword>
<evidence type="ECO:0000313" key="6">
    <source>
        <dbReference type="EMBL" id="KAK1124640.1"/>
    </source>
</evidence>
<reference evidence="6" key="1">
    <citation type="submission" date="2021-10" db="EMBL/GenBank/DDBJ databases">
        <title>Melipona bicolor Genome sequencing and assembly.</title>
        <authorList>
            <person name="Araujo N.S."/>
            <person name="Arias M.C."/>
        </authorList>
    </citation>
    <scope>NUCLEOTIDE SEQUENCE</scope>
    <source>
        <strain evidence="6">USP_2M_L1-L4_2017</strain>
        <tissue evidence="6">Whole body</tissue>
    </source>
</reference>
<sequence length="171" mass="20051">MLRLLNRRCFVTQSCNTCTLFGKKMFKYLYCETNGNWDNFSSTQKQIRYKSYNRFLDYSKIPELQEDDLQEQFVRGSGPGGQAINKTNNAVILKHKPTGLVVKCHETRSLQQNRKIARDILLKKVDNLVNGDDSLENQKERLMRVDSIKKKQKKKKLADLKNAFMKRENLK</sequence>
<dbReference type="EMBL" id="JAHYIQ010000017">
    <property type="protein sequence ID" value="KAK1124640.1"/>
    <property type="molecule type" value="Genomic_DNA"/>
</dbReference>
<dbReference type="Proteomes" id="UP001177670">
    <property type="component" value="Unassembled WGS sequence"/>
</dbReference>
<dbReference type="SUPFAM" id="SSF75620">
    <property type="entry name" value="Release factor"/>
    <property type="match status" value="1"/>
</dbReference>
<keyword evidence="3" id="KW-0809">Transit peptide</keyword>
<evidence type="ECO:0000256" key="4">
    <source>
        <dbReference type="ARBA" id="ARBA00023128"/>
    </source>
</evidence>
<dbReference type="InterPro" id="IPR045853">
    <property type="entry name" value="Pep_chain_release_fac_I_sf"/>
</dbReference>
<evidence type="ECO:0000313" key="7">
    <source>
        <dbReference type="Proteomes" id="UP001177670"/>
    </source>
</evidence>
<dbReference type="InterPro" id="IPR000352">
    <property type="entry name" value="Pep_chain_release_fac_I"/>
</dbReference>
<dbReference type="Gene3D" id="3.30.160.20">
    <property type="match status" value="1"/>
</dbReference>